<evidence type="ECO:0000313" key="8">
    <source>
        <dbReference type="Proteomes" id="UP000654918"/>
    </source>
</evidence>
<keyword evidence="2" id="KW-0479">Metal-binding</keyword>
<accession>A0A8H6N2G8</accession>
<dbReference type="Proteomes" id="UP000654918">
    <property type="component" value="Unassembled WGS sequence"/>
</dbReference>
<evidence type="ECO:0000256" key="1">
    <source>
        <dbReference type="ARBA" id="ARBA00001961"/>
    </source>
</evidence>
<keyword evidence="8" id="KW-1185">Reference proteome</keyword>
<keyword evidence="3" id="KW-0223">Dioxygenase</keyword>
<dbReference type="Pfam" id="PF13640">
    <property type="entry name" value="2OG-FeII_Oxy_3"/>
    <property type="match status" value="1"/>
</dbReference>
<dbReference type="Gene3D" id="2.60.120.620">
    <property type="entry name" value="q2cbj1_9rhob like domain"/>
    <property type="match status" value="1"/>
</dbReference>
<comment type="caution">
    <text evidence="7">The sequence shown here is derived from an EMBL/GenBank/DDBJ whole genome shotgun (WGS) entry which is preliminary data.</text>
</comment>
<dbReference type="GO" id="GO:0004656">
    <property type="term" value="F:procollagen-proline 4-dioxygenase activity"/>
    <property type="evidence" value="ECO:0007669"/>
    <property type="project" value="TreeGrafter"/>
</dbReference>
<evidence type="ECO:0000256" key="5">
    <source>
        <dbReference type="ARBA" id="ARBA00023004"/>
    </source>
</evidence>
<proteinExistence type="predicted"/>
<comment type="cofactor">
    <cofactor evidence="1">
        <name>L-ascorbate</name>
        <dbReference type="ChEBI" id="CHEBI:38290"/>
    </cofactor>
</comment>
<dbReference type="GO" id="GO:0005783">
    <property type="term" value="C:endoplasmic reticulum"/>
    <property type="evidence" value="ECO:0007669"/>
    <property type="project" value="TreeGrafter"/>
</dbReference>
<dbReference type="GO" id="GO:0031418">
    <property type="term" value="F:L-ascorbic acid binding"/>
    <property type="evidence" value="ECO:0007669"/>
    <property type="project" value="InterPro"/>
</dbReference>
<sequence length="317" mass="35456">MTGFITKILGLSAYTGLVAVTLPYLQNLDLTTSGLPASLSDVLNFRQSTPTPPLNQSVPEENTEEEEPFICLAQNYTTQIVSLDPLVIYIRDFLNPLDVTHLLAAGEASFQPSFVTKNGYSQGTSDRTSSSAGLPLDAPAVQCVLERAARFMGTMLAPGRDEIGPPQLVRYTRGQRFNQHYDWYDSFQPDNLLQRRRSWNRVASFFAILEDGCDQGETWFPRVEAVAPQDQSREEERLWRRHEEGGLAFRPVKGNALFWVNLHANGTGDTRVIHAGLPLGEGRKTAMNIWPRRYQGPEAWVVEEVEVVVDDAEVDSV</sequence>
<evidence type="ECO:0000256" key="3">
    <source>
        <dbReference type="ARBA" id="ARBA00022964"/>
    </source>
</evidence>
<evidence type="ECO:0000313" key="7">
    <source>
        <dbReference type="EMBL" id="KAF6817894.1"/>
    </source>
</evidence>
<dbReference type="AlphaFoldDB" id="A0A8H6N2G8"/>
<keyword evidence="5" id="KW-0408">Iron</keyword>
<reference evidence="7" key="1">
    <citation type="journal article" date="2020" name="Phytopathology">
        <title>Genome Sequence Resources of Colletotrichum truncatum, C. plurivorum, C. musicola, and C. sojae: Four Species Pathogenic to Soybean (Glycine max).</title>
        <authorList>
            <person name="Rogerio F."/>
            <person name="Boufleur T.R."/>
            <person name="Ciampi-Guillardi M."/>
            <person name="Sukno S.A."/>
            <person name="Thon M.R."/>
            <person name="Massola Junior N.S."/>
            <person name="Baroncelli R."/>
        </authorList>
    </citation>
    <scope>NUCLEOTIDE SEQUENCE</scope>
    <source>
        <strain evidence="7">LFN00145</strain>
    </source>
</reference>
<feature type="domain" description="Prolyl 4-hydroxylase alpha subunit" evidence="6">
    <location>
        <begin position="85"/>
        <end position="292"/>
    </location>
</feature>
<dbReference type="InterPro" id="IPR044862">
    <property type="entry name" value="Pro_4_hyd_alph_FE2OG_OXY"/>
</dbReference>
<dbReference type="EMBL" id="WIGO01000310">
    <property type="protein sequence ID" value="KAF6817894.1"/>
    <property type="molecule type" value="Genomic_DNA"/>
</dbReference>
<dbReference type="GO" id="GO:0005506">
    <property type="term" value="F:iron ion binding"/>
    <property type="evidence" value="ECO:0007669"/>
    <property type="project" value="InterPro"/>
</dbReference>
<gene>
    <name evidence="7" type="ORF">CPLU01_13468</name>
</gene>
<name>A0A8H6N2G8_9PEZI</name>
<evidence type="ECO:0000256" key="4">
    <source>
        <dbReference type="ARBA" id="ARBA00023002"/>
    </source>
</evidence>
<dbReference type="PANTHER" id="PTHR10869">
    <property type="entry name" value="PROLYL 4-HYDROXYLASE ALPHA SUBUNIT"/>
    <property type="match status" value="1"/>
</dbReference>
<evidence type="ECO:0000259" key="6">
    <source>
        <dbReference type="SMART" id="SM00702"/>
    </source>
</evidence>
<evidence type="ECO:0000256" key="2">
    <source>
        <dbReference type="ARBA" id="ARBA00022723"/>
    </source>
</evidence>
<dbReference type="SMART" id="SM00702">
    <property type="entry name" value="P4Hc"/>
    <property type="match status" value="1"/>
</dbReference>
<organism evidence="7 8">
    <name type="scientific">Colletotrichum plurivorum</name>
    <dbReference type="NCBI Taxonomy" id="2175906"/>
    <lineage>
        <taxon>Eukaryota</taxon>
        <taxon>Fungi</taxon>
        <taxon>Dikarya</taxon>
        <taxon>Ascomycota</taxon>
        <taxon>Pezizomycotina</taxon>
        <taxon>Sordariomycetes</taxon>
        <taxon>Hypocreomycetidae</taxon>
        <taxon>Glomerellales</taxon>
        <taxon>Glomerellaceae</taxon>
        <taxon>Colletotrichum</taxon>
        <taxon>Colletotrichum orchidearum species complex</taxon>
    </lineage>
</organism>
<dbReference type="InterPro" id="IPR006620">
    <property type="entry name" value="Pro_4_hyd_alph"/>
</dbReference>
<dbReference type="InterPro" id="IPR045054">
    <property type="entry name" value="P4HA-like"/>
</dbReference>
<protein>
    <submittedName>
        <fullName evidence="7">2og-fe oxygenase family</fullName>
    </submittedName>
</protein>
<dbReference type="PANTHER" id="PTHR10869:SF242">
    <property type="entry name" value="PROLYL 4-HYDROXYLASE ALPHA SUBUNIT DOMAIN-CONTAINING PROTEIN"/>
    <property type="match status" value="1"/>
</dbReference>
<keyword evidence="4" id="KW-0560">Oxidoreductase</keyword>